<evidence type="ECO:0000313" key="6">
    <source>
        <dbReference type="EMBL" id="NSK14179.1"/>
    </source>
</evidence>
<keyword evidence="3" id="KW-1133">Transmembrane helix</keyword>
<dbReference type="InterPro" id="IPR008334">
    <property type="entry name" value="5'-Nucleotdase_C"/>
</dbReference>
<evidence type="ECO:0000313" key="7">
    <source>
        <dbReference type="EMBL" id="NVH57734.1"/>
    </source>
</evidence>
<dbReference type="Pfam" id="PF00149">
    <property type="entry name" value="Metallophos"/>
    <property type="match status" value="1"/>
</dbReference>
<keyword evidence="3" id="KW-0812">Transmembrane</keyword>
<evidence type="ECO:0000256" key="1">
    <source>
        <dbReference type="ARBA" id="ARBA00022729"/>
    </source>
</evidence>
<dbReference type="RefSeq" id="WP_101695536.1">
    <property type="nucleotide sequence ID" value="NZ_JAAITX010000002.1"/>
</dbReference>
<dbReference type="SUPFAM" id="SSF55816">
    <property type="entry name" value="5'-nucleotidase (syn. UDP-sugar hydrolase), C-terminal domain"/>
    <property type="match status" value="1"/>
</dbReference>
<feature type="signal peptide" evidence="2">
    <location>
        <begin position="1"/>
        <end position="27"/>
    </location>
</feature>
<evidence type="ECO:0000259" key="5">
    <source>
        <dbReference type="Pfam" id="PF02872"/>
    </source>
</evidence>
<dbReference type="GO" id="GO:0046872">
    <property type="term" value="F:metal ion binding"/>
    <property type="evidence" value="ECO:0007669"/>
    <property type="project" value="InterPro"/>
</dbReference>
<keyword evidence="3" id="KW-0472">Membrane</keyword>
<evidence type="ECO:0000259" key="4">
    <source>
        <dbReference type="Pfam" id="PF00149"/>
    </source>
</evidence>
<comment type="caution">
    <text evidence="7">The sequence shown here is derived from an EMBL/GenBank/DDBJ whole genome shotgun (WGS) entry which is preliminary data.</text>
</comment>
<dbReference type="Gene3D" id="3.90.780.10">
    <property type="entry name" value="5'-Nucleotidase, C-terminal domain"/>
    <property type="match status" value="1"/>
</dbReference>
<dbReference type="PROSITE" id="PS00786">
    <property type="entry name" value="5_NUCLEOTIDASE_2"/>
    <property type="match status" value="1"/>
</dbReference>
<feature type="domain" description="5'-Nucleotidase C-terminal" evidence="5">
    <location>
        <begin position="375"/>
        <end position="532"/>
    </location>
</feature>
<evidence type="ECO:0000256" key="3">
    <source>
        <dbReference type="SAM" id="Phobius"/>
    </source>
</evidence>
<dbReference type="AlphaFoldDB" id="A0A850HG12"/>
<name>A0A850HG12_9FIRM</name>
<dbReference type="GO" id="GO:0009166">
    <property type="term" value="P:nucleotide catabolic process"/>
    <property type="evidence" value="ECO:0007669"/>
    <property type="project" value="InterPro"/>
</dbReference>
<feature type="chain" id="PRO_5033102587" evidence="2">
    <location>
        <begin position="28"/>
        <end position="664"/>
    </location>
</feature>
<comment type="similarity">
    <text evidence="2">Belongs to the 5'-nucleotidase family.</text>
</comment>
<feature type="transmembrane region" description="Helical" evidence="3">
    <location>
        <begin position="628"/>
        <end position="649"/>
    </location>
</feature>
<dbReference type="CDD" id="cd00845">
    <property type="entry name" value="MPP_UshA_N_like"/>
    <property type="match status" value="1"/>
</dbReference>
<dbReference type="Proteomes" id="UP000701680">
    <property type="component" value="Unassembled WGS sequence"/>
</dbReference>
<dbReference type="EMBL" id="JAAITX010000002">
    <property type="protein sequence ID" value="NVH57734.1"/>
    <property type="molecule type" value="Genomic_DNA"/>
</dbReference>
<keyword evidence="8" id="KW-1185">Reference proteome</keyword>
<dbReference type="SUPFAM" id="SSF56300">
    <property type="entry name" value="Metallo-dependent phosphatases"/>
    <property type="match status" value="1"/>
</dbReference>
<organism evidence="7 8">
    <name type="scientific">Dorea phocaeensis</name>
    <dbReference type="NCBI Taxonomy" id="2040291"/>
    <lineage>
        <taxon>Bacteria</taxon>
        <taxon>Bacillati</taxon>
        <taxon>Bacillota</taxon>
        <taxon>Clostridia</taxon>
        <taxon>Lachnospirales</taxon>
        <taxon>Lachnospiraceae</taxon>
        <taxon>Dorea</taxon>
    </lineage>
</organism>
<reference evidence="7" key="2">
    <citation type="submission" date="2020-02" db="EMBL/GenBank/DDBJ databases">
        <authorList>
            <person name="Littmann E."/>
            <person name="Sorbara M."/>
        </authorList>
    </citation>
    <scope>NUCLEOTIDE SEQUENCE</scope>
    <source>
        <strain evidence="7">MSK.17.11</strain>
        <strain evidence="6">MSK.17.38</strain>
    </source>
</reference>
<feature type="domain" description="Calcineurin-like phosphoesterase" evidence="4">
    <location>
        <begin position="43"/>
        <end position="279"/>
    </location>
</feature>
<gene>
    <name evidence="7" type="ORF">G5A66_03510</name>
    <name evidence="6" type="ORF">G5A75_04690</name>
</gene>
<dbReference type="Gene3D" id="3.60.21.10">
    <property type="match status" value="1"/>
</dbReference>
<evidence type="ECO:0000256" key="2">
    <source>
        <dbReference type="RuleBase" id="RU362119"/>
    </source>
</evidence>
<dbReference type="Pfam" id="PF02872">
    <property type="entry name" value="5_nucleotid_C"/>
    <property type="match status" value="1"/>
</dbReference>
<dbReference type="EMBL" id="JAAIUO010000002">
    <property type="protein sequence ID" value="NSK14179.1"/>
    <property type="molecule type" value="Genomic_DNA"/>
</dbReference>
<dbReference type="InterPro" id="IPR029052">
    <property type="entry name" value="Metallo-depent_PP-like"/>
</dbReference>
<keyword evidence="2" id="KW-0547">Nucleotide-binding</keyword>
<dbReference type="PANTHER" id="PTHR11575">
    <property type="entry name" value="5'-NUCLEOTIDASE-RELATED"/>
    <property type="match status" value="1"/>
</dbReference>
<dbReference type="InterPro" id="IPR006146">
    <property type="entry name" value="5'-Nucleotdase_CS"/>
</dbReference>
<dbReference type="GO" id="GO:0000166">
    <property type="term" value="F:nucleotide binding"/>
    <property type="evidence" value="ECO:0007669"/>
    <property type="project" value="UniProtKB-KW"/>
</dbReference>
<keyword evidence="2" id="KW-0378">Hydrolase</keyword>
<reference evidence="8 9" key="1">
    <citation type="journal article" date="2020" name="Cell Host Microbe">
        <title>Functional and Genomic Variation between Human-Derived Isolates of Lachnospiraceae Reveals Inter- and Intra-Species Diversity.</title>
        <authorList>
            <person name="Sorbara M.T."/>
            <person name="Littmann E.R."/>
            <person name="Fontana E."/>
            <person name="Moody T.U."/>
            <person name="Kohout C.E."/>
            <person name="Gjonbalaj M."/>
            <person name="Eaton V."/>
            <person name="Seok R."/>
            <person name="Leiner I.M."/>
            <person name="Pamer E.G."/>
        </authorList>
    </citation>
    <scope>NUCLEOTIDE SEQUENCE [LARGE SCALE GENOMIC DNA]</scope>
    <source>
        <strain evidence="7 8">MSK.17.11</strain>
        <strain evidence="6 9">MSK.17.38</strain>
    </source>
</reference>
<dbReference type="OrthoDB" id="9800780at2"/>
<evidence type="ECO:0000313" key="9">
    <source>
        <dbReference type="Proteomes" id="UP000701680"/>
    </source>
</evidence>
<proteinExistence type="inferred from homology"/>
<dbReference type="PRINTS" id="PR01607">
    <property type="entry name" value="APYRASEFAMLY"/>
</dbReference>
<protein>
    <submittedName>
        <fullName evidence="7">Bifunctional metallophosphatase/5'-nucleotidase</fullName>
    </submittedName>
</protein>
<dbReference type="GO" id="GO:0016788">
    <property type="term" value="F:hydrolase activity, acting on ester bonds"/>
    <property type="evidence" value="ECO:0007669"/>
    <property type="project" value="InterPro"/>
</dbReference>
<keyword evidence="1 2" id="KW-0732">Signal</keyword>
<dbReference type="Proteomes" id="UP000528555">
    <property type="component" value="Unassembled WGS sequence"/>
</dbReference>
<sequence>MNFRKRMMAAMLVVMMQCSLCVASAVADEGSKGKQEEGKEVQILFTHDMHSHLDAYKAKKEEQTVRIGGFAKLKTMLDKKRAEHPATFLVDGGDFAMGTLYQTIYETEAPELTMMGRLGYDAVTLGNHEFDYRSEGVANMLHSAVENASEDEKLHLPALVSANIDWEKNNSEDNKKVKAALDEYGSTPYTVIERDGIRVGVYGILGQDAEECAPESGLEFEDIVEISKEMTEKLRKEKADLIVCLSHSGTSEKKEKSEDEILAKEVPEIDVIISGHTHTKLDEVIRHGDTYIVSAGSYCENLGELQLTQKEDGRWELEKYHLNPLDEKVEEDTEVTAQLEKYKQEVNEEYLKQFGYTFDQVLAENPVSFTQMDEFALEHEEDPLGSLIADSYVYAVQQAEGEDYEKVDVTVSPSGVIRDTFQKGEVTVADAFNVSSLGIGADRIPGYPLVSVYLTGEELKTAAEIDVSISPIMTTAQLYPSGLRWTYNPNRMLLNRVTDVELVTNVPYTEEKKTEEVKDDQLYRVVAGLYSAQMLGAVEDSSMGLLKITPKDKNGEVITDFEDHIIHDQNGAEVKEWYALASYLESFQPNEEGISEVPSYYEKAEGRKEMDDSRNIIDLLKHPNKFAWILYGVILALILLVVGIVRLVMRRRKRKHGNQKSKKG</sequence>
<dbReference type="InterPro" id="IPR006179">
    <property type="entry name" value="5_nucleotidase/apyrase"/>
</dbReference>
<dbReference type="InterPro" id="IPR004843">
    <property type="entry name" value="Calcineurin-like_PHP"/>
</dbReference>
<dbReference type="PANTHER" id="PTHR11575:SF24">
    <property type="entry name" value="5'-NUCLEOTIDASE"/>
    <property type="match status" value="1"/>
</dbReference>
<evidence type="ECO:0000313" key="8">
    <source>
        <dbReference type="Proteomes" id="UP000528555"/>
    </source>
</evidence>
<dbReference type="InterPro" id="IPR036907">
    <property type="entry name" value="5'-Nucleotdase_C_sf"/>
</dbReference>
<accession>A0A850HG12</accession>